<protein>
    <submittedName>
        <fullName evidence="2">Uncharacterized protein</fullName>
    </submittedName>
</protein>
<dbReference type="EMBL" id="CM008974">
    <property type="protein sequence ID" value="PNW74314.1"/>
    <property type="molecule type" value="Genomic_DNA"/>
</dbReference>
<name>A0A2K3D1A0_CHLRE</name>
<gene>
    <name evidence="2" type="ORF">CHLRE_13g602600v5</name>
</gene>
<dbReference type="OrthoDB" id="18412at2759"/>
<evidence type="ECO:0000313" key="3">
    <source>
        <dbReference type="Proteomes" id="UP000006906"/>
    </source>
</evidence>
<proteinExistence type="predicted"/>
<dbReference type="STRING" id="3055.A0A2K3D1A0"/>
<accession>A0A2K3D1A0</accession>
<dbReference type="KEGG" id="cre:CHLRE_13g602600v5"/>
<dbReference type="RefSeq" id="XP_042917799.1">
    <property type="nucleotide sequence ID" value="XM_043069805.1"/>
</dbReference>
<feature type="compositionally biased region" description="Low complexity" evidence="1">
    <location>
        <begin position="139"/>
        <end position="151"/>
    </location>
</feature>
<sequence>MSDKADLNLDVVALAGVDGAVLAALKVGQRLHIARGDGQEGLHFQTEAGVQLAPLSDPSVAARFPHSKVIVRALKREAGTGNIQQLQVRVYRSDDAPGSSTAAGASTAAAAAAPVGATAAATHQAGGAAAAAAAGARGASSSSTPAAAGAGPAAGAGGGGGGGGGDGSSGDGIAAADEAEYKLRREQYLALAGNAELRQRLSDPRLQGVLGRIDGAADREKALAAQLETPDFQGFVSQVLMSLDPDRVPATAATAAAVEMRAAGGR</sequence>
<dbReference type="OMA" id="AIHKFQV"/>
<keyword evidence="3" id="KW-1185">Reference proteome</keyword>
<evidence type="ECO:0000256" key="1">
    <source>
        <dbReference type="SAM" id="MobiDB-lite"/>
    </source>
</evidence>
<dbReference type="Proteomes" id="UP000006906">
    <property type="component" value="Chromosome 13"/>
</dbReference>
<dbReference type="GeneID" id="66056097"/>
<organism evidence="2 3">
    <name type="scientific">Chlamydomonas reinhardtii</name>
    <name type="common">Chlamydomonas smithii</name>
    <dbReference type="NCBI Taxonomy" id="3055"/>
    <lineage>
        <taxon>Eukaryota</taxon>
        <taxon>Viridiplantae</taxon>
        <taxon>Chlorophyta</taxon>
        <taxon>core chlorophytes</taxon>
        <taxon>Chlorophyceae</taxon>
        <taxon>CS clade</taxon>
        <taxon>Chlamydomonadales</taxon>
        <taxon>Chlamydomonadaceae</taxon>
        <taxon>Chlamydomonas</taxon>
    </lineage>
</organism>
<dbReference type="AlphaFoldDB" id="A0A2K3D1A0"/>
<dbReference type="InParanoid" id="A0A2K3D1A0"/>
<dbReference type="Gramene" id="PNW74314">
    <property type="protein sequence ID" value="PNW74314"/>
    <property type="gene ID" value="CHLRE_13g602600v5"/>
</dbReference>
<reference evidence="2 3" key="1">
    <citation type="journal article" date="2007" name="Science">
        <title>The Chlamydomonas genome reveals the evolution of key animal and plant functions.</title>
        <authorList>
            <person name="Merchant S.S."/>
            <person name="Prochnik S.E."/>
            <person name="Vallon O."/>
            <person name="Harris E.H."/>
            <person name="Karpowicz S.J."/>
            <person name="Witman G.B."/>
            <person name="Terry A."/>
            <person name="Salamov A."/>
            <person name="Fritz-Laylin L.K."/>
            <person name="Marechal-Drouard L."/>
            <person name="Marshall W.F."/>
            <person name="Qu L.H."/>
            <person name="Nelson D.R."/>
            <person name="Sanderfoot A.A."/>
            <person name="Spalding M.H."/>
            <person name="Kapitonov V.V."/>
            <person name="Ren Q."/>
            <person name="Ferris P."/>
            <person name="Lindquist E."/>
            <person name="Shapiro H."/>
            <person name="Lucas S.M."/>
            <person name="Grimwood J."/>
            <person name="Schmutz J."/>
            <person name="Cardol P."/>
            <person name="Cerutti H."/>
            <person name="Chanfreau G."/>
            <person name="Chen C.L."/>
            <person name="Cognat V."/>
            <person name="Croft M.T."/>
            <person name="Dent R."/>
            <person name="Dutcher S."/>
            <person name="Fernandez E."/>
            <person name="Fukuzawa H."/>
            <person name="Gonzalez-Ballester D."/>
            <person name="Gonzalez-Halphen D."/>
            <person name="Hallmann A."/>
            <person name="Hanikenne M."/>
            <person name="Hippler M."/>
            <person name="Inwood W."/>
            <person name="Jabbari K."/>
            <person name="Kalanon M."/>
            <person name="Kuras R."/>
            <person name="Lefebvre P.A."/>
            <person name="Lemaire S.D."/>
            <person name="Lobanov A.V."/>
            <person name="Lohr M."/>
            <person name="Manuell A."/>
            <person name="Meier I."/>
            <person name="Mets L."/>
            <person name="Mittag M."/>
            <person name="Mittelmeier T."/>
            <person name="Moroney J.V."/>
            <person name="Moseley J."/>
            <person name="Napoli C."/>
            <person name="Nedelcu A.M."/>
            <person name="Niyogi K."/>
            <person name="Novoselov S.V."/>
            <person name="Paulsen I.T."/>
            <person name="Pazour G."/>
            <person name="Purton S."/>
            <person name="Ral J.P."/>
            <person name="Riano-Pachon D.M."/>
            <person name="Riekhof W."/>
            <person name="Rymarquis L."/>
            <person name="Schroda M."/>
            <person name="Stern D."/>
            <person name="Umen J."/>
            <person name="Willows R."/>
            <person name="Wilson N."/>
            <person name="Zimmer S.L."/>
            <person name="Allmer J."/>
            <person name="Balk J."/>
            <person name="Bisova K."/>
            <person name="Chen C.J."/>
            <person name="Elias M."/>
            <person name="Gendler K."/>
            <person name="Hauser C."/>
            <person name="Lamb M.R."/>
            <person name="Ledford H."/>
            <person name="Long J.C."/>
            <person name="Minagawa J."/>
            <person name="Page M.D."/>
            <person name="Pan J."/>
            <person name="Pootakham W."/>
            <person name="Roje S."/>
            <person name="Rose A."/>
            <person name="Stahlberg E."/>
            <person name="Terauchi A.M."/>
            <person name="Yang P."/>
            <person name="Ball S."/>
            <person name="Bowler C."/>
            <person name="Dieckmann C.L."/>
            <person name="Gladyshev V.N."/>
            <person name="Green P."/>
            <person name="Jorgensen R."/>
            <person name="Mayfield S."/>
            <person name="Mueller-Roeber B."/>
            <person name="Rajamani S."/>
            <person name="Sayre R.T."/>
            <person name="Brokstein P."/>
            <person name="Dubchak I."/>
            <person name="Goodstein D."/>
            <person name="Hornick L."/>
            <person name="Huang Y.W."/>
            <person name="Jhaveri J."/>
            <person name="Luo Y."/>
            <person name="Martinez D."/>
            <person name="Ngau W.C."/>
            <person name="Otillar B."/>
            <person name="Poliakov A."/>
            <person name="Porter A."/>
            <person name="Szajkowski L."/>
            <person name="Werner G."/>
            <person name="Zhou K."/>
            <person name="Grigoriev I.V."/>
            <person name="Rokhsar D.S."/>
            <person name="Grossman A.R."/>
        </authorList>
    </citation>
    <scope>NUCLEOTIDE SEQUENCE [LARGE SCALE GENOMIC DNA]</scope>
    <source>
        <strain evidence="3">CC-503</strain>
    </source>
</reference>
<feature type="compositionally biased region" description="Gly residues" evidence="1">
    <location>
        <begin position="152"/>
        <end position="170"/>
    </location>
</feature>
<evidence type="ECO:0000313" key="2">
    <source>
        <dbReference type="EMBL" id="PNW74314.1"/>
    </source>
</evidence>
<feature type="region of interest" description="Disordered" evidence="1">
    <location>
        <begin position="139"/>
        <end position="171"/>
    </location>
</feature>